<dbReference type="GO" id="GO:0004519">
    <property type="term" value="F:endonuclease activity"/>
    <property type="evidence" value="ECO:0007669"/>
    <property type="project" value="UniProtKB-KW"/>
</dbReference>
<name>A0A2M7IN95_9BACT</name>
<keyword evidence="1" id="KW-0540">Nuclease</keyword>
<dbReference type="Proteomes" id="UP000230837">
    <property type="component" value="Unassembled WGS sequence"/>
</dbReference>
<dbReference type="EMBL" id="PFHR01000176">
    <property type="protein sequence ID" value="PIW96748.1"/>
    <property type="molecule type" value="Genomic_DNA"/>
</dbReference>
<comment type="caution">
    <text evidence="1">The sequence shown here is derived from an EMBL/GenBank/DDBJ whole genome shotgun (WGS) entry which is preliminary data.</text>
</comment>
<feature type="non-terminal residue" evidence="1">
    <location>
        <position position="82"/>
    </location>
</feature>
<sequence>KLVKKIKVKGIEVKGNTGTNRYVFLDRIHVSSSSYPTATIQMEFEQKQGSGIKKVLKRVKEKDNLYDLSGGLAQYKDQFIVS</sequence>
<accession>A0A2M7IN95</accession>
<keyword evidence="1" id="KW-0378">Hydrolase</keyword>
<keyword evidence="1" id="KW-0255">Endonuclease</keyword>
<organism evidence="1 2">
    <name type="scientific">Candidatus Kaiserbacteria bacterium CG_4_8_14_3_um_filter_38_9</name>
    <dbReference type="NCBI Taxonomy" id="1974599"/>
    <lineage>
        <taxon>Bacteria</taxon>
        <taxon>Candidatus Kaiseribacteriota</taxon>
    </lineage>
</organism>
<feature type="non-terminal residue" evidence="1">
    <location>
        <position position="1"/>
    </location>
</feature>
<evidence type="ECO:0000313" key="2">
    <source>
        <dbReference type="Proteomes" id="UP000230837"/>
    </source>
</evidence>
<reference evidence="2" key="1">
    <citation type="submission" date="2017-09" db="EMBL/GenBank/DDBJ databases">
        <title>Depth-based differentiation of microbial function through sediment-hosted aquifers and enrichment of novel symbionts in the deep terrestrial subsurface.</title>
        <authorList>
            <person name="Probst A.J."/>
            <person name="Ladd B."/>
            <person name="Jarett J.K."/>
            <person name="Geller-Mcgrath D.E."/>
            <person name="Sieber C.M.K."/>
            <person name="Emerson J.B."/>
            <person name="Anantharaman K."/>
            <person name="Thomas B.C."/>
            <person name="Malmstrom R."/>
            <person name="Stieglmeier M."/>
            <person name="Klingl A."/>
            <person name="Woyke T."/>
            <person name="Ryan C.M."/>
            <person name="Banfield J.F."/>
        </authorList>
    </citation>
    <scope>NUCLEOTIDE SEQUENCE [LARGE SCALE GENOMIC DNA]</scope>
</reference>
<protein>
    <submittedName>
        <fullName evidence="1">Type III restriction endonuclease subunit R</fullName>
    </submittedName>
</protein>
<gene>
    <name evidence="1" type="ORF">COZ82_03320</name>
</gene>
<evidence type="ECO:0000313" key="1">
    <source>
        <dbReference type="EMBL" id="PIW96748.1"/>
    </source>
</evidence>
<proteinExistence type="predicted"/>
<dbReference type="AlphaFoldDB" id="A0A2M7IN95"/>